<reference evidence="8" key="2">
    <citation type="submission" date="2023-05" db="EMBL/GenBank/DDBJ databases">
        <authorList>
            <consortium name="Lawrence Berkeley National Laboratory"/>
            <person name="Steindorff A."/>
            <person name="Hensen N."/>
            <person name="Bonometti L."/>
            <person name="Westerberg I."/>
            <person name="Brannstrom I.O."/>
            <person name="Guillou S."/>
            <person name="Cros-Aarteil S."/>
            <person name="Calhoun S."/>
            <person name="Haridas S."/>
            <person name="Kuo A."/>
            <person name="Mondo S."/>
            <person name="Pangilinan J."/>
            <person name="Riley R."/>
            <person name="Labutti K."/>
            <person name="Andreopoulos B."/>
            <person name="Lipzen A."/>
            <person name="Chen C."/>
            <person name="Yanf M."/>
            <person name="Daum C."/>
            <person name="Ng V."/>
            <person name="Clum A."/>
            <person name="Ohm R."/>
            <person name="Martin F."/>
            <person name="Silar P."/>
            <person name="Natvig D."/>
            <person name="Lalanne C."/>
            <person name="Gautier V."/>
            <person name="Ament-Velasquez S.L."/>
            <person name="Kruys A."/>
            <person name="Hutchinson M.I."/>
            <person name="Powell A.J."/>
            <person name="Barry K."/>
            <person name="Miller A.N."/>
            <person name="Grigoriev I.V."/>
            <person name="Debuchy R."/>
            <person name="Gladieux P."/>
            <person name="Thoren M.H."/>
            <person name="Johannesson H."/>
        </authorList>
    </citation>
    <scope>NUCLEOTIDE SEQUENCE</scope>
    <source>
        <strain evidence="8">PSN293</strain>
    </source>
</reference>
<organism evidence="8 9">
    <name type="scientific">Rhypophila decipiens</name>
    <dbReference type="NCBI Taxonomy" id="261697"/>
    <lineage>
        <taxon>Eukaryota</taxon>
        <taxon>Fungi</taxon>
        <taxon>Dikarya</taxon>
        <taxon>Ascomycota</taxon>
        <taxon>Pezizomycotina</taxon>
        <taxon>Sordariomycetes</taxon>
        <taxon>Sordariomycetidae</taxon>
        <taxon>Sordariales</taxon>
        <taxon>Naviculisporaceae</taxon>
        <taxon>Rhypophila</taxon>
    </lineage>
</organism>
<gene>
    <name evidence="8" type="ORF">QBC37DRAFT_444785</name>
</gene>
<keyword evidence="7" id="KW-1133">Transmembrane helix</keyword>
<keyword evidence="2 5" id="KW-0349">Heme</keyword>
<comment type="similarity">
    <text evidence="1 6">Belongs to the cytochrome P450 family.</text>
</comment>
<keyword evidence="6" id="KW-0503">Monooxygenase</keyword>
<comment type="caution">
    <text evidence="8">The sequence shown here is derived from an EMBL/GenBank/DDBJ whole genome shotgun (WGS) entry which is preliminary data.</text>
</comment>
<keyword evidence="4 5" id="KW-0408">Iron</keyword>
<comment type="cofactor">
    <cofactor evidence="5">
        <name>heme</name>
        <dbReference type="ChEBI" id="CHEBI:30413"/>
    </cofactor>
</comment>
<dbReference type="Pfam" id="PF00067">
    <property type="entry name" value="p450"/>
    <property type="match status" value="1"/>
</dbReference>
<reference evidence="8" key="1">
    <citation type="journal article" date="2023" name="Mol. Phylogenet. Evol.">
        <title>Genome-scale phylogeny and comparative genomics of the fungal order Sordariales.</title>
        <authorList>
            <person name="Hensen N."/>
            <person name="Bonometti L."/>
            <person name="Westerberg I."/>
            <person name="Brannstrom I.O."/>
            <person name="Guillou S."/>
            <person name="Cros-Aarteil S."/>
            <person name="Calhoun S."/>
            <person name="Haridas S."/>
            <person name="Kuo A."/>
            <person name="Mondo S."/>
            <person name="Pangilinan J."/>
            <person name="Riley R."/>
            <person name="LaButti K."/>
            <person name="Andreopoulos B."/>
            <person name="Lipzen A."/>
            <person name="Chen C."/>
            <person name="Yan M."/>
            <person name="Daum C."/>
            <person name="Ng V."/>
            <person name="Clum A."/>
            <person name="Steindorff A."/>
            <person name="Ohm R.A."/>
            <person name="Martin F."/>
            <person name="Silar P."/>
            <person name="Natvig D.O."/>
            <person name="Lalanne C."/>
            <person name="Gautier V."/>
            <person name="Ament-Velasquez S.L."/>
            <person name="Kruys A."/>
            <person name="Hutchinson M.I."/>
            <person name="Powell A.J."/>
            <person name="Barry K."/>
            <person name="Miller A.N."/>
            <person name="Grigoriev I.V."/>
            <person name="Debuchy R."/>
            <person name="Gladieux P."/>
            <person name="Hiltunen Thoren M."/>
            <person name="Johannesson H."/>
        </authorList>
    </citation>
    <scope>NUCLEOTIDE SEQUENCE</scope>
    <source>
        <strain evidence="8">PSN293</strain>
    </source>
</reference>
<evidence type="ECO:0000256" key="6">
    <source>
        <dbReference type="RuleBase" id="RU000461"/>
    </source>
</evidence>
<dbReference type="GO" id="GO:0020037">
    <property type="term" value="F:heme binding"/>
    <property type="evidence" value="ECO:0007669"/>
    <property type="project" value="InterPro"/>
</dbReference>
<feature type="transmembrane region" description="Helical" evidence="7">
    <location>
        <begin position="12"/>
        <end position="30"/>
    </location>
</feature>
<keyword evidence="7" id="KW-0812">Transmembrane</keyword>
<evidence type="ECO:0000256" key="1">
    <source>
        <dbReference type="ARBA" id="ARBA00010617"/>
    </source>
</evidence>
<dbReference type="GO" id="GO:0008395">
    <property type="term" value="F:steroid hydroxylase activity"/>
    <property type="evidence" value="ECO:0007669"/>
    <property type="project" value="TreeGrafter"/>
</dbReference>
<keyword evidence="6" id="KW-0560">Oxidoreductase</keyword>
<evidence type="ECO:0000313" key="8">
    <source>
        <dbReference type="EMBL" id="KAK4206940.1"/>
    </source>
</evidence>
<dbReference type="InterPro" id="IPR002401">
    <property type="entry name" value="Cyt_P450_E_grp-I"/>
</dbReference>
<proteinExistence type="inferred from homology"/>
<keyword evidence="9" id="KW-1185">Reference proteome</keyword>
<name>A0AAN6XUR0_9PEZI</name>
<dbReference type="SUPFAM" id="SSF48264">
    <property type="entry name" value="Cytochrome P450"/>
    <property type="match status" value="1"/>
</dbReference>
<dbReference type="PROSITE" id="PS00086">
    <property type="entry name" value="CYTOCHROME_P450"/>
    <property type="match status" value="1"/>
</dbReference>
<evidence type="ECO:0000256" key="4">
    <source>
        <dbReference type="ARBA" id="ARBA00023004"/>
    </source>
</evidence>
<sequence length="573" mass="64535">MLREILYELPFFSRVSLVLAWFLGLWRFWMFTLKPLVRPSDPKVLPHWIPCHTFSFFRSSDKVLEYGLNYMGRTREIFALQIMGKKLYIVTDPADVTAVFQNREGLSFDGHLARLLKNFGVRSEALKRGWHKPEPGDWCYIPSNPINPQQLDLIHFVEAAWKKQLAPGQHEAKLCQAFLSSVGTSLWFGGDGLLDYTTIPSDDSCSWCGKCTSNTAEGGKEHHKVLLYSLCRESIVEAITRSLFGDHLHNINPDIVENMIKFNEHVWMVVFDYGAFFETPVSKPQKSLMDTLIKFIQTPPQRRGREAWVIKNMLAAMETTDIDVYSRASMLLMCFWAAVSNEYNTAFWILATLLYDENLMRLVEKETAAAWKPGEMSSSGISGSNDSEQLDIKYLCSNSPQLSALFYETLRLRNGAAALREVTKPTVIGGKMLQPGSSVMIPFRQLHLNEHVWGSTAHEFDATRFLKNEGLARHPSFRPFGGGKTLCPGKLMGMEQVFGFVAILLRRFEIKLAATLRQDMGMSGKACSTPEGAVVRPPFPRINDAVPSLGISGPVAGTDVVVEMRTRVNNTNA</sequence>
<dbReference type="Proteomes" id="UP001301769">
    <property type="component" value="Unassembled WGS sequence"/>
</dbReference>
<dbReference type="GO" id="GO:0005506">
    <property type="term" value="F:iron ion binding"/>
    <property type="evidence" value="ECO:0007669"/>
    <property type="project" value="InterPro"/>
</dbReference>
<feature type="binding site" description="axial binding residue" evidence="5">
    <location>
        <position position="487"/>
    </location>
    <ligand>
        <name>heme</name>
        <dbReference type="ChEBI" id="CHEBI:30413"/>
    </ligand>
    <ligandPart>
        <name>Fe</name>
        <dbReference type="ChEBI" id="CHEBI:18248"/>
    </ligandPart>
</feature>
<dbReference type="EMBL" id="MU858335">
    <property type="protein sequence ID" value="KAK4206940.1"/>
    <property type="molecule type" value="Genomic_DNA"/>
</dbReference>
<protein>
    <submittedName>
        <fullName evidence="8">Cytochrome P450</fullName>
    </submittedName>
</protein>
<dbReference type="InterPro" id="IPR001128">
    <property type="entry name" value="Cyt_P450"/>
</dbReference>
<evidence type="ECO:0000256" key="3">
    <source>
        <dbReference type="ARBA" id="ARBA00022723"/>
    </source>
</evidence>
<dbReference type="PANTHER" id="PTHR24304:SF2">
    <property type="entry name" value="24-HYDROXYCHOLESTEROL 7-ALPHA-HYDROXYLASE"/>
    <property type="match status" value="1"/>
</dbReference>
<accession>A0AAN6XUR0</accession>
<dbReference type="Gene3D" id="1.10.630.10">
    <property type="entry name" value="Cytochrome P450"/>
    <property type="match status" value="1"/>
</dbReference>
<evidence type="ECO:0000256" key="2">
    <source>
        <dbReference type="ARBA" id="ARBA00022617"/>
    </source>
</evidence>
<dbReference type="PANTHER" id="PTHR24304">
    <property type="entry name" value="CYTOCHROME P450 FAMILY 7"/>
    <property type="match status" value="1"/>
</dbReference>
<dbReference type="InterPro" id="IPR036396">
    <property type="entry name" value="Cyt_P450_sf"/>
</dbReference>
<evidence type="ECO:0000256" key="5">
    <source>
        <dbReference type="PIRSR" id="PIRSR602401-1"/>
    </source>
</evidence>
<evidence type="ECO:0000313" key="9">
    <source>
        <dbReference type="Proteomes" id="UP001301769"/>
    </source>
</evidence>
<dbReference type="CDD" id="cd11040">
    <property type="entry name" value="CYP7_CYP8-like"/>
    <property type="match status" value="1"/>
</dbReference>
<keyword evidence="3 5" id="KW-0479">Metal-binding</keyword>
<dbReference type="AlphaFoldDB" id="A0AAN6XUR0"/>
<dbReference type="InterPro" id="IPR050529">
    <property type="entry name" value="CYP450_sterol_14alpha_dmase"/>
</dbReference>
<evidence type="ECO:0000256" key="7">
    <source>
        <dbReference type="SAM" id="Phobius"/>
    </source>
</evidence>
<keyword evidence="7" id="KW-0472">Membrane</keyword>
<dbReference type="GO" id="GO:0016705">
    <property type="term" value="F:oxidoreductase activity, acting on paired donors, with incorporation or reduction of molecular oxygen"/>
    <property type="evidence" value="ECO:0007669"/>
    <property type="project" value="InterPro"/>
</dbReference>
<dbReference type="InterPro" id="IPR017972">
    <property type="entry name" value="Cyt_P450_CS"/>
</dbReference>
<dbReference type="PRINTS" id="PR00463">
    <property type="entry name" value="EP450I"/>
</dbReference>